<sequence length="87" mass="10406">MYNPIEIQLANEIAERLNDPNSVTQYLKYAKQYPHKVLREKLEYVCSLPDRKITNSRGAYFIFLVETQLRDNKWRGFNYRNDGRPGH</sequence>
<evidence type="ECO:0000313" key="1">
    <source>
        <dbReference type="EMBL" id="MBE9668208.1"/>
    </source>
</evidence>
<evidence type="ECO:0000313" key="2">
    <source>
        <dbReference type="Proteomes" id="UP000632774"/>
    </source>
</evidence>
<reference evidence="1 2" key="1">
    <citation type="submission" date="2020-10" db="EMBL/GenBank/DDBJ databases">
        <title>Mucilaginibacter mali sp. nov., isolated from rhizosphere soil of apple orchard.</title>
        <authorList>
            <person name="Lee J.-S."/>
            <person name="Kim H.S."/>
            <person name="Kim J.-S."/>
        </authorList>
    </citation>
    <scope>NUCLEOTIDE SEQUENCE [LARGE SCALE GENOMIC DNA]</scope>
    <source>
        <strain evidence="1 2">KCTC 23157</strain>
    </source>
</reference>
<gene>
    <name evidence="1" type="ORF">IRJ18_17695</name>
</gene>
<comment type="caution">
    <text evidence="1">The sequence shown here is derived from an EMBL/GenBank/DDBJ whole genome shotgun (WGS) entry which is preliminary data.</text>
</comment>
<dbReference type="Proteomes" id="UP000632774">
    <property type="component" value="Unassembled WGS sequence"/>
</dbReference>
<organism evidence="1 2">
    <name type="scientific">Mucilaginibacter boryungensis</name>
    <dbReference type="NCBI Taxonomy" id="768480"/>
    <lineage>
        <taxon>Bacteria</taxon>
        <taxon>Pseudomonadati</taxon>
        <taxon>Bacteroidota</taxon>
        <taxon>Sphingobacteriia</taxon>
        <taxon>Sphingobacteriales</taxon>
        <taxon>Sphingobacteriaceae</taxon>
        <taxon>Mucilaginibacter</taxon>
    </lineage>
</organism>
<keyword evidence="2" id="KW-1185">Reference proteome</keyword>
<accession>A0ABR9XLG4</accession>
<name>A0ABR9XLG4_9SPHI</name>
<dbReference type="RefSeq" id="WP_194107624.1">
    <property type="nucleotide sequence ID" value="NZ_JADFFM010000002.1"/>
</dbReference>
<dbReference type="EMBL" id="JADFFM010000002">
    <property type="protein sequence ID" value="MBE9668208.1"/>
    <property type="molecule type" value="Genomic_DNA"/>
</dbReference>
<protein>
    <submittedName>
        <fullName evidence="1">Uncharacterized protein</fullName>
    </submittedName>
</protein>
<proteinExistence type="predicted"/>